<gene>
    <name evidence="1" type="ORF">M413DRAFT_444228</name>
</gene>
<dbReference type="HOGENOM" id="CLU_2831473_0_0_1"/>
<keyword evidence="2" id="KW-1185">Reference proteome</keyword>
<dbReference type="Proteomes" id="UP000053424">
    <property type="component" value="Unassembled WGS sequence"/>
</dbReference>
<name>A0A0C3C3B4_HEBCY</name>
<proteinExistence type="predicted"/>
<reference evidence="2" key="2">
    <citation type="submission" date="2015-01" db="EMBL/GenBank/DDBJ databases">
        <title>Evolutionary Origins and Diversification of the Mycorrhizal Mutualists.</title>
        <authorList>
            <consortium name="DOE Joint Genome Institute"/>
            <consortium name="Mycorrhizal Genomics Consortium"/>
            <person name="Kohler A."/>
            <person name="Kuo A."/>
            <person name="Nagy L.G."/>
            <person name="Floudas D."/>
            <person name="Copeland A."/>
            <person name="Barry K.W."/>
            <person name="Cichocki N."/>
            <person name="Veneault-Fourrey C."/>
            <person name="LaButti K."/>
            <person name="Lindquist E.A."/>
            <person name="Lipzen A."/>
            <person name="Lundell T."/>
            <person name="Morin E."/>
            <person name="Murat C."/>
            <person name="Riley R."/>
            <person name="Ohm R."/>
            <person name="Sun H."/>
            <person name="Tunlid A."/>
            <person name="Henrissat B."/>
            <person name="Grigoriev I.V."/>
            <person name="Hibbett D.S."/>
            <person name="Martin F."/>
        </authorList>
    </citation>
    <scope>NUCLEOTIDE SEQUENCE [LARGE SCALE GENOMIC DNA]</scope>
    <source>
        <strain evidence="2">h7</strain>
    </source>
</reference>
<evidence type="ECO:0000313" key="1">
    <source>
        <dbReference type="EMBL" id="KIM43400.1"/>
    </source>
</evidence>
<dbReference type="AlphaFoldDB" id="A0A0C3C3B4"/>
<evidence type="ECO:0000313" key="2">
    <source>
        <dbReference type="Proteomes" id="UP000053424"/>
    </source>
</evidence>
<sequence length="66" mass="7314">MSSKTKTRRSTVLSNFITSVVASGLVPHHASRPMRGEVTRLIAPRQSWIPMITATPRNLGLAVKWD</sequence>
<dbReference type="EMBL" id="KN831776">
    <property type="protein sequence ID" value="KIM43400.1"/>
    <property type="molecule type" value="Genomic_DNA"/>
</dbReference>
<protein>
    <submittedName>
        <fullName evidence="1">Uncharacterized protein</fullName>
    </submittedName>
</protein>
<organism evidence="1 2">
    <name type="scientific">Hebeloma cylindrosporum</name>
    <dbReference type="NCBI Taxonomy" id="76867"/>
    <lineage>
        <taxon>Eukaryota</taxon>
        <taxon>Fungi</taxon>
        <taxon>Dikarya</taxon>
        <taxon>Basidiomycota</taxon>
        <taxon>Agaricomycotina</taxon>
        <taxon>Agaricomycetes</taxon>
        <taxon>Agaricomycetidae</taxon>
        <taxon>Agaricales</taxon>
        <taxon>Agaricineae</taxon>
        <taxon>Hymenogastraceae</taxon>
        <taxon>Hebeloma</taxon>
    </lineage>
</organism>
<accession>A0A0C3C3B4</accession>
<reference evidence="1 2" key="1">
    <citation type="submission" date="2014-04" db="EMBL/GenBank/DDBJ databases">
        <authorList>
            <consortium name="DOE Joint Genome Institute"/>
            <person name="Kuo A."/>
            <person name="Gay G."/>
            <person name="Dore J."/>
            <person name="Kohler A."/>
            <person name="Nagy L.G."/>
            <person name="Floudas D."/>
            <person name="Copeland A."/>
            <person name="Barry K.W."/>
            <person name="Cichocki N."/>
            <person name="Veneault-Fourrey C."/>
            <person name="LaButti K."/>
            <person name="Lindquist E.A."/>
            <person name="Lipzen A."/>
            <person name="Lundell T."/>
            <person name="Morin E."/>
            <person name="Murat C."/>
            <person name="Sun H."/>
            <person name="Tunlid A."/>
            <person name="Henrissat B."/>
            <person name="Grigoriev I.V."/>
            <person name="Hibbett D.S."/>
            <person name="Martin F."/>
            <person name="Nordberg H.P."/>
            <person name="Cantor M.N."/>
            <person name="Hua S.X."/>
        </authorList>
    </citation>
    <scope>NUCLEOTIDE SEQUENCE [LARGE SCALE GENOMIC DNA]</scope>
    <source>
        <strain evidence="2">h7</strain>
    </source>
</reference>